<dbReference type="Pfam" id="PF14035">
    <property type="entry name" value="YlzJ"/>
    <property type="match status" value="1"/>
</dbReference>
<organism evidence="1 2">
    <name type="scientific">Fictibacillus phosphorivorans</name>
    <dbReference type="NCBI Taxonomy" id="1221500"/>
    <lineage>
        <taxon>Bacteria</taxon>
        <taxon>Bacillati</taxon>
        <taxon>Bacillota</taxon>
        <taxon>Bacilli</taxon>
        <taxon>Bacillales</taxon>
        <taxon>Fictibacillaceae</taxon>
        <taxon>Fictibacillus</taxon>
    </lineage>
</organism>
<keyword evidence="2" id="KW-1185">Reference proteome</keyword>
<dbReference type="RefSeq" id="WP_066393801.1">
    <property type="nucleotide sequence ID" value="NZ_CP015378.1"/>
</dbReference>
<proteinExistence type="predicted"/>
<name>A0A160IN42_9BACL</name>
<accession>A0A160IN42</accession>
<dbReference type="Proteomes" id="UP000076623">
    <property type="component" value="Chromosome"/>
</dbReference>
<sequence>MIWYTMQPFELMFPEEGNEQSLQNVILYNNVPVLVERIGDETKIVQIMSTDPSHFLLEDCQPGMVLRNF</sequence>
<protein>
    <submittedName>
        <fullName evidence="1">Uncharacterized protein</fullName>
    </submittedName>
</protein>
<dbReference type="AlphaFoldDB" id="A0A160IN42"/>
<dbReference type="STRING" id="1221500.ABE65_008940"/>
<gene>
    <name evidence="1" type="ORF">ABE65_008940</name>
</gene>
<reference evidence="1 2" key="1">
    <citation type="submission" date="2016-04" db="EMBL/GenBank/DDBJ databases">
        <title>Complete genome sequence of Fictibacillus phosphorivorans G25-29, a strain toxic to nematodes.</title>
        <authorList>
            <person name="Zheng Z."/>
        </authorList>
    </citation>
    <scope>NUCLEOTIDE SEQUENCE [LARGE SCALE GENOMIC DNA]</scope>
    <source>
        <strain evidence="1 2">G25-29</strain>
    </source>
</reference>
<evidence type="ECO:0000313" key="1">
    <source>
        <dbReference type="EMBL" id="ANC76922.1"/>
    </source>
</evidence>
<dbReference type="EMBL" id="CP015378">
    <property type="protein sequence ID" value="ANC76922.1"/>
    <property type="molecule type" value="Genomic_DNA"/>
</dbReference>
<dbReference type="KEGG" id="fpn:ABE65_008940"/>
<evidence type="ECO:0000313" key="2">
    <source>
        <dbReference type="Proteomes" id="UP000076623"/>
    </source>
</evidence>
<dbReference type="InterPro" id="IPR025619">
    <property type="entry name" value="YlzJ"/>
</dbReference>